<reference evidence="9" key="1">
    <citation type="thesis" date="2020" institute="ProQuest LLC" country="789 East Eisenhower Parkway, Ann Arbor, MI, USA">
        <title>Comparative Genomics and Chromosome Evolution.</title>
        <authorList>
            <person name="Mudd A.B."/>
        </authorList>
    </citation>
    <scope>NUCLEOTIDE SEQUENCE</scope>
    <source>
        <strain evidence="9">Female2</strain>
        <tissue evidence="9">Blood</tissue>
    </source>
</reference>
<name>A0A8T2JN27_9PIPI</name>
<comment type="caution">
    <text evidence="9">The sequence shown here is derived from an EMBL/GenBank/DDBJ whole genome shotgun (WGS) entry which is preliminary data.</text>
</comment>
<comment type="pathway">
    <text evidence="1 8">Sulfur metabolism; glutathione biosynthesis; glutathione from L-cysteine and L-glutamate: step 1/2.</text>
</comment>
<organism evidence="9 10">
    <name type="scientific">Hymenochirus boettgeri</name>
    <name type="common">Congo dwarf clawed frog</name>
    <dbReference type="NCBI Taxonomy" id="247094"/>
    <lineage>
        <taxon>Eukaryota</taxon>
        <taxon>Metazoa</taxon>
        <taxon>Chordata</taxon>
        <taxon>Craniata</taxon>
        <taxon>Vertebrata</taxon>
        <taxon>Euteleostomi</taxon>
        <taxon>Amphibia</taxon>
        <taxon>Batrachia</taxon>
        <taxon>Anura</taxon>
        <taxon>Pipoidea</taxon>
        <taxon>Pipidae</taxon>
        <taxon>Pipinae</taxon>
        <taxon>Hymenochirus</taxon>
    </lineage>
</organism>
<dbReference type="GO" id="GO:0006750">
    <property type="term" value="P:glutathione biosynthetic process"/>
    <property type="evidence" value="ECO:0007669"/>
    <property type="project" value="UniProtKB-UniRule"/>
</dbReference>
<dbReference type="GO" id="GO:0005524">
    <property type="term" value="F:ATP binding"/>
    <property type="evidence" value="ECO:0007669"/>
    <property type="project" value="UniProtKB-UniRule"/>
</dbReference>
<comment type="similarity">
    <text evidence="2 8">Belongs to the glutamate--cysteine ligase type 3 family.</text>
</comment>
<keyword evidence="7 8" id="KW-0067">ATP-binding</keyword>
<evidence type="ECO:0000256" key="2">
    <source>
        <dbReference type="ARBA" id="ARBA00008100"/>
    </source>
</evidence>
<dbReference type="EC" id="6.3.2.2" evidence="8"/>
<accession>A0A8T2JN27</accession>
<dbReference type="Proteomes" id="UP000812440">
    <property type="component" value="Chromosome 5"/>
</dbReference>
<dbReference type="PANTHER" id="PTHR11164">
    <property type="entry name" value="GLUTAMATE CYSTEINE LIGASE"/>
    <property type="match status" value="1"/>
</dbReference>
<dbReference type="FunFam" id="3.30.590.50:FF:000001">
    <property type="entry name" value="Glutamate-cysteine ligase Gcs1"/>
    <property type="match status" value="1"/>
</dbReference>
<dbReference type="PANTHER" id="PTHR11164:SF0">
    <property type="entry name" value="GLUTAMATE--CYSTEINE LIGASE CATALYTIC SUBUNIT"/>
    <property type="match status" value="1"/>
</dbReference>
<dbReference type="Gene3D" id="1.10.8.960">
    <property type="match status" value="1"/>
</dbReference>
<dbReference type="InterPro" id="IPR014746">
    <property type="entry name" value="Gln_synth/guanido_kin_cat_dom"/>
</dbReference>
<evidence type="ECO:0000256" key="7">
    <source>
        <dbReference type="ARBA" id="ARBA00022840"/>
    </source>
</evidence>
<keyword evidence="10" id="KW-1185">Reference proteome</keyword>
<evidence type="ECO:0000256" key="4">
    <source>
        <dbReference type="ARBA" id="ARBA00022598"/>
    </source>
</evidence>
<dbReference type="OrthoDB" id="7939818at2759"/>
<evidence type="ECO:0000313" key="9">
    <source>
        <dbReference type="EMBL" id="KAG8444923.1"/>
    </source>
</evidence>
<dbReference type="Gene3D" id="3.30.590.50">
    <property type="match status" value="2"/>
</dbReference>
<dbReference type="SUPFAM" id="SSF55931">
    <property type="entry name" value="Glutamine synthetase/guanido kinase"/>
    <property type="match status" value="1"/>
</dbReference>
<evidence type="ECO:0000256" key="3">
    <source>
        <dbReference type="ARBA" id="ARBA00011532"/>
    </source>
</evidence>
<dbReference type="AlphaFoldDB" id="A0A8T2JN27"/>
<evidence type="ECO:0000256" key="6">
    <source>
        <dbReference type="ARBA" id="ARBA00022741"/>
    </source>
</evidence>
<dbReference type="Pfam" id="PF03074">
    <property type="entry name" value="GCS"/>
    <property type="match status" value="2"/>
</dbReference>
<comment type="subunit">
    <text evidence="3">Heterodimer of a catalytic heavy chain and a regulatory light chain.</text>
</comment>
<evidence type="ECO:0000256" key="8">
    <source>
        <dbReference type="RuleBase" id="RU367135"/>
    </source>
</evidence>
<dbReference type="FunFam" id="1.10.8.960:FF:000001">
    <property type="entry name" value="Glutamate--cysteine ligase catalytic subunit"/>
    <property type="match status" value="1"/>
</dbReference>
<sequence length="591" mass="67191">MGLLSQGSPLSWVETKKYGDHVRQHGIIQFLHIYHKVKERQKDVLKWGDEVEYMLVSFDHINKKVRLLLKGGEILDMLQGSGEKVNPNHPTLWRPEYGSYMIEGTPGQPYGGTMSEFNTVEDNMRKRRQEASSLLSENESVCTVTSFPRLGCPGFTFPEFLPTPVEEGASRSLFFPDQAINKHPRFSTLTRNIRHRRGEKVAINVPIFRDQNTPSPFIEQFTNDKANEAVASKPDHIYMDAMGFGMGNCCLQVTFQACSISEARYLYDQLATICPIVMALSAAAPFYRDTSDIDCRWGVISASLTIDKEIYSQLTKEGIDHLLAQHIAHLFIRDPLTLFEEKINLDDANESDHFENIQSTNWQTMRFKPPPPNSDIGWRVEFRPMEVQLTDFENSAYVVFVVLLTRVILSYKLNFLIPLSKVDENMKVAQKRDAVRQGMFYFRKDISKAGIAAVDGCSTQNGMDSDPEEYILMSINTIINGKEGVFPGLIPILNSYLENMEVDVDTRCSILNYLKLIKKRASGEYMTAARWMREFVFSHPDYKRDSVITDRINYDLMVKCNQIANDLTTCPELLGVTGSKLKPSGSKTISL</sequence>
<comment type="catalytic activity">
    <reaction evidence="8">
        <text>L-cysteine + L-glutamate + ATP = gamma-L-glutamyl-L-cysteine + ADP + phosphate + H(+)</text>
        <dbReference type="Rhea" id="RHEA:13285"/>
        <dbReference type="ChEBI" id="CHEBI:15378"/>
        <dbReference type="ChEBI" id="CHEBI:29985"/>
        <dbReference type="ChEBI" id="CHEBI:30616"/>
        <dbReference type="ChEBI" id="CHEBI:35235"/>
        <dbReference type="ChEBI" id="CHEBI:43474"/>
        <dbReference type="ChEBI" id="CHEBI:58173"/>
        <dbReference type="ChEBI" id="CHEBI:456216"/>
        <dbReference type="EC" id="6.3.2.2"/>
    </reaction>
</comment>
<keyword evidence="5 8" id="KW-0317">Glutathione biosynthesis</keyword>
<dbReference type="GO" id="GO:0043066">
    <property type="term" value="P:negative regulation of apoptotic process"/>
    <property type="evidence" value="ECO:0007669"/>
    <property type="project" value="UniProtKB-ARBA"/>
</dbReference>
<gene>
    <name evidence="9" type="ORF">GDO86_009904</name>
</gene>
<dbReference type="EMBL" id="JAACNH010000004">
    <property type="protein sequence ID" value="KAG8444923.1"/>
    <property type="molecule type" value="Genomic_DNA"/>
</dbReference>
<dbReference type="InterPro" id="IPR004308">
    <property type="entry name" value="GCS"/>
</dbReference>
<protein>
    <recommendedName>
        <fullName evidence="8">Glutamate--cysteine ligase</fullName>
        <ecNumber evidence="8">6.3.2.2</ecNumber>
    </recommendedName>
    <alternativeName>
        <fullName evidence="8">Gamma-ECS</fullName>
    </alternativeName>
    <alternativeName>
        <fullName evidence="8">Gamma-glutamylcysteine synthetase</fullName>
    </alternativeName>
</protein>
<dbReference type="GO" id="GO:0004357">
    <property type="term" value="F:glutamate-cysteine ligase activity"/>
    <property type="evidence" value="ECO:0007669"/>
    <property type="project" value="UniProtKB-UniRule"/>
</dbReference>
<evidence type="ECO:0000256" key="1">
    <source>
        <dbReference type="ARBA" id="ARBA00005006"/>
    </source>
</evidence>
<evidence type="ECO:0000313" key="10">
    <source>
        <dbReference type="Proteomes" id="UP000812440"/>
    </source>
</evidence>
<evidence type="ECO:0000256" key="5">
    <source>
        <dbReference type="ARBA" id="ARBA00022684"/>
    </source>
</evidence>
<keyword evidence="4 8" id="KW-0436">Ligase</keyword>
<dbReference type="GO" id="GO:0017109">
    <property type="term" value="C:glutamate-cysteine ligase complex"/>
    <property type="evidence" value="ECO:0007669"/>
    <property type="project" value="TreeGrafter"/>
</dbReference>
<dbReference type="FunFam" id="3.30.590.50:FF:000002">
    <property type="entry name" value="Glutamate--cysteine ligase catalytic subunit"/>
    <property type="match status" value="1"/>
</dbReference>
<keyword evidence="6 8" id="KW-0547">Nucleotide-binding</keyword>
<proteinExistence type="inferred from homology"/>